<evidence type="ECO:0000259" key="1">
    <source>
        <dbReference type="Pfam" id="PF13411"/>
    </source>
</evidence>
<accession>A0A3G8M304</accession>
<dbReference type="GO" id="GO:0006355">
    <property type="term" value="P:regulation of DNA-templated transcription"/>
    <property type="evidence" value="ECO:0007669"/>
    <property type="project" value="InterPro"/>
</dbReference>
<reference evidence="2 3" key="1">
    <citation type="submission" date="2018-11" db="EMBL/GenBank/DDBJ databases">
        <title>Genome squencing of methanotrophic bacteria isolated from alkaline groundwater in Korea.</title>
        <authorList>
            <person name="Nguyen L.N."/>
        </authorList>
    </citation>
    <scope>NUCLEOTIDE SEQUENCE [LARGE SCALE GENOMIC DNA]</scope>
    <source>
        <strain evidence="2 3">GW6</strain>
    </source>
</reference>
<dbReference type="InterPro" id="IPR009061">
    <property type="entry name" value="DNA-bd_dom_put_sf"/>
</dbReference>
<dbReference type="Pfam" id="PF13411">
    <property type="entry name" value="MerR_1"/>
    <property type="match status" value="1"/>
</dbReference>
<organism evidence="2 3">
    <name type="scientific">Methylocystis rosea</name>
    <dbReference type="NCBI Taxonomy" id="173366"/>
    <lineage>
        <taxon>Bacteria</taxon>
        <taxon>Pseudomonadati</taxon>
        <taxon>Pseudomonadota</taxon>
        <taxon>Alphaproteobacteria</taxon>
        <taxon>Hyphomicrobiales</taxon>
        <taxon>Methylocystaceae</taxon>
        <taxon>Methylocystis</taxon>
    </lineage>
</organism>
<dbReference type="SUPFAM" id="SSF46955">
    <property type="entry name" value="Putative DNA-binding domain"/>
    <property type="match status" value="1"/>
</dbReference>
<evidence type="ECO:0000313" key="2">
    <source>
        <dbReference type="EMBL" id="AZG76306.1"/>
    </source>
</evidence>
<dbReference type="GO" id="GO:0003677">
    <property type="term" value="F:DNA binding"/>
    <property type="evidence" value="ECO:0007669"/>
    <property type="project" value="InterPro"/>
</dbReference>
<feature type="domain" description="HTH merR-type" evidence="1">
    <location>
        <begin position="25"/>
        <end position="66"/>
    </location>
</feature>
<protein>
    <submittedName>
        <fullName evidence="2">MerR family transcriptional regulator</fullName>
    </submittedName>
</protein>
<dbReference type="EMBL" id="CP034086">
    <property type="protein sequence ID" value="AZG76306.1"/>
    <property type="molecule type" value="Genomic_DNA"/>
</dbReference>
<dbReference type="Proteomes" id="UP000273982">
    <property type="component" value="Chromosome"/>
</dbReference>
<sequence length="110" mass="12300">MPKGNPVSKHAVYSLDGERLLDKVDIARLAGRTVQTIFNWRNRGLLPAPVAAPGREMYRESDVLRMLGHAPAEPERELSIEPALEAIERDPMREQRDLTTVLALAARYPG</sequence>
<name>A0A3G8M304_9HYPH</name>
<gene>
    <name evidence="2" type="ORF">EHO51_05950</name>
</gene>
<proteinExistence type="predicted"/>
<dbReference type="AlphaFoldDB" id="A0A3G8M304"/>
<dbReference type="KEGG" id="mros:EHO51_05950"/>
<dbReference type="InterPro" id="IPR000551">
    <property type="entry name" value="MerR-type_HTH_dom"/>
</dbReference>
<evidence type="ECO:0000313" key="3">
    <source>
        <dbReference type="Proteomes" id="UP000273982"/>
    </source>
</evidence>